<dbReference type="EMBL" id="JAVDQF010000001">
    <property type="protein sequence ID" value="MDR6271056.1"/>
    <property type="molecule type" value="Genomic_DNA"/>
</dbReference>
<dbReference type="InterPro" id="IPR013968">
    <property type="entry name" value="PKS_KR"/>
</dbReference>
<dbReference type="GO" id="GO:0051213">
    <property type="term" value="F:dioxygenase activity"/>
    <property type="evidence" value="ECO:0007669"/>
    <property type="project" value="UniProtKB-KW"/>
</dbReference>
<dbReference type="Pfam" id="PF00550">
    <property type="entry name" value="PP-binding"/>
    <property type="match status" value="2"/>
</dbReference>
<dbReference type="Proteomes" id="UP001185069">
    <property type="component" value="Unassembled WGS sequence"/>
</dbReference>
<keyword evidence="2" id="KW-0597">Phosphoprotein</keyword>
<dbReference type="InterPro" id="IPR016036">
    <property type="entry name" value="Malonyl_transacylase_ACP-bd"/>
</dbReference>
<dbReference type="PANTHER" id="PTHR43074:SF1">
    <property type="entry name" value="BETA-KETOACYL SYNTHASE FAMILY PROTEIN-RELATED"/>
    <property type="match status" value="1"/>
</dbReference>
<evidence type="ECO:0000256" key="2">
    <source>
        <dbReference type="ARBA" id="ARBA00022553"/>
    </source>
</evidence>
<dbReference type="Pfam" id="PF00698">
    <property type="entry name" value="Acyl_transf_1"/>
    <property type="match status" value="1"/>
</dbReference>
<feature type="domain" description="Carrier" evidence="5">
    <location>
        <begin position="1717"/>
        <end position="1804"/>
    </location>
</feature>
<feature type="region of interest" description="Disordered" evidence="4">
    <location>
        <begin position="1929"/>
        <end position="1952"/>
    </location>
</feature>
<dbReference type="InterPro" id="IPR016039">
    <property type="entry name" value="Thiolase-like"/>
</dbReference>
<evidence type="ECO:0000256" key="4">
    <source>
        <dbReference type="SAM" id="MobiDB-lite"/>
    </source>
</evidence>
<evidence type="ECO:0000313" key="8">
    <source>
        <dbReference type="Proteomes" id="UP001185069"/>
    </source>
</evidence>
<dbReference type="InterPro" id="IPR014031">
    <property type="entry name" value="Ketoacyl_synth_C"/>
</dbReference>
<keyword evidence="7" id="KW-0223">Dioxygenase</keyword>
<proteinExistence type="predicted"/>
<dbReference type="SUPFAM" id="SSF51412">
    <property type="entry name" value="Inosine monophosphate dehydrogenase (IMPDH)"/>
    <property type="match status" value="2"/>
</dbReference>
<dbReference type="InterPro" id="IPR014043">
    <property type="entry name" value="Acyl_transferase_dom"/>
</dbReference>
<dbReference type="GO" id="GO:0016740">
    <property type="term" value="F:transferase activity"/>
    <property type="evidence" value="ECO:0007669"/>
    <property type="project" value="UniProtKB-KW"/>
</dbReference>
<evidence type="ECO:0000313" key="7">
    <source>
        <dbReference type="EMBL" id="MDR6271056.1"/>
    </source>
</evidence>
<keyword evidence="3 7" id="KW-0808">Transferase</keyword>
<dbReference type="InterPro" id="IPR014030">
    <property type="entry name" value="Ketoacyl_synth_N"/>
</dbReference>
<feature type="region of interest" description="Disordered" evidence="4">
    <location>
        <begin position="229"/>
        <end position="253"/>
    </location>
</feature>
<dbReference type="Gene3D" id="1.10.1200.10">
    <property type="entry name" value="ACP-like"/>
    <property type="match status" value="2"/>
</dbReference>
<dbReference type="SUPFAM" id="SSF55048">
    <property type="entry name" value="Probable ACP-binding domain of malonyl-CoA ACP transacylase"/>
    <property type="match status" value="1"/>
</dbReference>
<dbReference type="PANTHER" id="PTHR43074">
    <property type="entry name" value="OMEGA-3 POLYUNSATURATED FATTY ACID SYNTHASE PFAB-RELATED"/>
    <property type="match status" value="1"/>
</dbReference>
<dbReference type="PROSITE" id="PS52004">
    <property type="entry name" value="KS3_2"/>
    <property type="match status" value="1"/>
</dbReference>
<dbReference type="Gene3D" id="3.40.366.10">
    <property type="entry name" value="Malonyl-Coenzyme A Acyl Carrier Protein, domain 2"/>
    <property type="match status" value="1"/>
</dbReference>
<keyword evidence="1" id="KW-0596">Phosphopantetheine</keyword>
<accession>A0ABU1JI40</accession>
<comment type="caution">
    <text evidence="7">The sequence shown here is derived from an EMBL/GenBank/DDBJ whole genome shotgun (WGS) entry which is preliminary data.</text>
</comment>
<sequence>MRADTANRISILAVSPFATPDARLVAAASNCGALGILDLGSRAEPALQALESVRRWTSEPFGIRVDTGCRVSPQEVFAEHLSAPSHLLLAQDPELLPGWKPGEVPGSTLVLVEVRSLEDALNAQRLGAHGLIARGSDGGGLVGSLSSFVLLQQLVAAADVELPVWAAGGIGPNTARAAITGGAAGVLLDTQLALLEEAGTSAELASALATMDGSETLLVDGYRVLRRRGPARKPEAGTGPERGNPQLPADLGSTDLDRQLVPIGQDGFLAARFASLWRNVSGSVKGLRKAIREPQHADILLPDSPLAQNMGTRLGLAQGPMTRVSDQPAFAESVAAEGALPFIALALSNAAQSREMLEGTRDRIGAKPWGVGILGFADDATKDAQLAIVHEVKPSHAIIAGGRPAQAAALEAAGIKTFLHVPSPALLGQFLTAGARRFIFEGSECGGHIGPRNSFALWEAQIAVLEDRIDKLDGDPVTVYFAGGISDERSAAMVAAMAAPLAAKGALIGLLIGTAYLFTEEAVASGAISEVFQQQVVAGTTTAMLETAPGHATRCVSSPFTEEFLAIKARMSAEGIPDRDAWQELESLNLGRLRLASKGIERIGSELHEVTAERQLSDGMFMAGEVVALRSAVTTVADLHRTLSSDAAEFLARHSPEAKPVDAEPATAAPLDIAIVGMSGMFAGSPDLAAFWSTIVNGKDAVTEVHPDRWDPAVYYDGATSNGIKSPSKWGGFLPEIPFDPLRYGIPPASLGAIEPVQLLALEVTRRALDDANFNSSADRSRIAVFFGAEMGSDLANASLVQTILPNYVANIPAELSEQLPRLTEDSFPGMLSNVISGRIASRLDLGGANYTMDAACASSLAALDVACKELTLGTADMVLCGGADLHNTINDYLLFASVTALSPTGRSRAFDRNSDGIALGEGVGCLVLKRLADAERDGDRIYSVIRGIGSSSDGKSLGLTAPRPEGQRSALERAYRNARVNPAQVGLVEAHGTGTVVGDRTELTMLTKVFTESGVPAGNAAIGSVKSQIGHTKCAAGMASMIKVSMAIYNGVKPPTLHVTTPSAAWDLDSSPFVFNKEATPWTAPLDERFAGVSGFGFGGTNFHVVLGGHKKSAPPRHSIDEWPAELFLFHGDATDAMRSVKELGAVVSLGDDNGRPWRLRDLAASNAVRSANAGKPASIALVARDIDELTVLLARAAKGEHDPDAGLFTAAKPAEPGSLAFLYPGQGSQRPGMLRELFVAFPELHETLALGRPWLGAMLPPAAFTAEESEAQSLRITDTRVAQPVLGLAAIALGELLGKAGIRPDLAAGHSYGELAALSAAGVFDAKTLISMSADRAASVVGAIGADPGKMAAVSASAEAVEAALEQAGLAATVTLANRNSPAQTVISGASAAIDAAVDAAREAGLGVKTFPVACAFHSPVIAAASRSFDAALAGVPLAEAAFPVWSNRTAQPYPQGAASIRAELAAQVTAPVRFVEQIESMYAAGARTFVEVGPGQVLSKLVAAILGERPHTVVPLARSSRGSIRELLVAFASLATAGTKVSVDWLYRGRDAQTINSSIIPLTPGWTVNGATIKTRDGKVVPGALAPARRLQEVTPVQQSAAQQPQQLAERDALVAEFLKTSREMVAAQRDVLLGYFGSGSGTPSAPSAGSQSFLPTPAATPEFAAAAPAVPGPPAPAPASPVAAGAGLAGGAPVGATATLLQPQANPAPAVGLSPAAILAAVVEIISERTGYPAEMIEPDLDLEADLSVDSIKRTEIAGELAARLSKVEGSAIALDDRQLEELSKARTTGAIADWLSARIGSAVEAAAPAGSPIGAPAGPATGSAVSPQAAALNISAILDAVVEIISERTGYPAEMIEPDLDLEADLSVDSIKRTEIAGELAARFAEAGGSSKLSDNQLDELSKARTTGAIADWLLVSLSGTPAEPATPAAADQQPAEPAQAGSAVPGHTPERLLFKKTRLDLPQATAGALAGRQLLIIGSGEIAGQAVSAAAALGATAVLAGPEQATEALQPGIDGVLYLDPLDNPQTAAVPDLFPLFKAAMALGPRYLLAARPIASDGSGRAERTIGLRGLFRSLAREYPQSLVRLVDIEPTKPADAVAASLLAELTDVSNEPIVDLFNGERTGLELVNTDLGLLGATGAGPAGEGAAEAEALQLDRDSVVVLVGGARGITAKFANTLSSTSRCRIELIGRTAFDGLAEPADTAAAADLPALRRVLAGRPGASAASIEREAAAILARREVAGTIEGLRANGSSVEYQSVDVRDADAVREALGRIHDRNGRIDGIVYAAGVIEDGLVADKDPESFRRVYSTKVDGAATILAVLDSLPVSPGFVVFFGSIAAAMGNRGQSDYAAANDALEAMGTAWSLRTGQRAVTVHWGPWAPSGSNPGMVSDELGRDFVRRGIKLIDPEAGTHALLKELAWGERHVNAVVYTASEW</sequence>
<dbReference type="Gene3D" id="3.40.50.720">
    <property type="entry name" value="NAD(P)-binding Rossmann-like Domain"/>
    <property type="match status" value="1"/>
</dbReference>
<dbReference type="PROSITE" id="PS50075">
    <property type="entry name" value="CARRIER"/>
    <property type="match status" value="2"/>
</dbReference>
<reference evidence="7 8" key="1">
    <citation type="submission" date="2023-07" db="EMBL/GenBank/DDBJ databases">
        <title>Sequencing the genomes of 1000 actinobacteria strains.</title>
        <authorList>
            <person name="Klenk H.-P."/>
        </authorList>
    </citation>
    <scope>NUCLEOTIDE SEQUENCE [LARGE SCALE GENOMIC DNA]</scope>
    <source>
        <strain evidence="7 8">DSM 14555</strain>
    </source>
</reference>
<evidence type="ECO:0000256" key="3">
    <source>
        <dbReference type="ARBA" id="ARBA00022679"/>
    </source>
</evidence>
<dbReference type="RefSeq" id="WP_309800620.1">
    <property type="nucleotide sequence ID" value="NZ_BAAAHY010000006.1"/>
</dbReference>
<organism evidence="7 8">
    <name type="scientific">Arthrobacter russicus</name>
    <dbReference type="NCBI Taxonomy" id="172040"/>
    <lineage>
        <taxon>Bacteria</taxon>
        <taxon>Bacillati</taxon>
        <taxon>Actinomycetota</taxon>
        <taxon>Actinomycetes</taxon>
        <taxon>Micrococcales</taxon>
        <taxon>Micrococcaceae</taxon>
        <taxon>Arthrobacter</taxon>
    </lineage>
</organism>
<dbReference type="SMART" id="SM00827">
    <property type="entry name" value="PKS_AT"/>
    <property type="match status" value="1"/>
</dbReference>
<gene>
    <name evidence="7" type="ORF">JOE69_003294</name>
</gene>
<dbReference type="SMART" id="SM00825">
    <property type="entry name" value="PKS_KS"/>
    <property type="match status" value="1"/>
</dbReference>
<dbReference type="InterPro" id="IPR001227">
    <property type="entry name" value="Ac_transferase_dom_sf"/>
</dbReference>
<evidence type="ECO:0000256" key="1">
    <source>
        <dbReference type="ARBA" id="ARBA00022450"/>
    </source>
</evidence>
<feature type="domain" description="Carrier" evidence="5">
    <location>
        <begin position="1837"/>
        <end position="1923"/>
    </location>
</feature>
<feature type="domain" description="Ketosynthase family 3 (KS3)" evidence="6">
    <location>
        <begin position="670"/>
        <end position="1110"/>
    </location>
</feature>
<dbReference type="SUPFAM" id="SSF53901">
    <property type="entry name" value="Thiolase-like"/>
    <property type="match status" value="1"/>
</dbReference>
<dbReference type="SUPFAM" id="SSF47336">
    <property type="entry name" value="ACP-like"/>
    <property type="match status" value="2"/>
</dbReference>
<dbReference type="InterPro" id="IPR057326">
    <property type="entry name" value="KR_dom"/>
</dbReference>
<keyword evidence="8" id="KW-1185">Reference proteome</keyword>
<dbReference type="SUPFAM" id="SSF51735">
    <property type="entry name" value="NAD(P)-binding Rossmann-fold domains"/>
    <property type="match status" value="2"/>
</dbReference>
<dbReference type="CDD" id="cd00833">
    <property type="entry name" value="PKS"/>
    <property type="match status" value="1"/>
</dbReference>
<feature type="compositionally biased region" description="Low complexity" evidence="4">
    <location>
        <begin position="1929"/>
        <end position="1946"/>
    </location>
</feature>
<dbReference type="SUPFAM" id="SSF52151">
    <property type="entry name" value="FabD/lysophospholipase-like"/>
    <property type="match status" value="1"/>
</dbReference>
<dbReference type="Gene3D" id="3.20.20.70">
    <property type="entry name" value="Aldolase class I"/>
    <property type="match status" value="2"/>
</dbReference>
<dbReference type="Gene3D" id="3.40.47.10">
    <property type="match status" value="1"/>
</dbReference>
<dbReference type="InterPro" id="IPR009081">
    <property type="entry name" value="PP-bd_ACP"/>
</dbReference>
<evidence type="ECO:0000259" key="5">
    <source>
        <dbReference type="PROSITE" id="PS50075"/>
    </source>
</evidence>
<dbReference type="Pfam" id="PF08659">
    <property type="entry name" value="KR"/>
    <property type="match status" value="1"/>
</dbReference>
<evidence type="ECO:0000259" key="6">
    <source>
        <dbReference type="PROSITE" id="PS52004"/>
    </source>
</evidence>
<dbReference type="InterPro" id="IPR013785">
    <property type="entry name" value="Aldolase_TIM"/>
</dbReference>
<dbReference type="Gene3D" id="3.30.70.250">
    <property type="entry name" value="Malonyl-CoA ACP transacylase, ACP-binding"/>
    <property type="match status" value="1"/>
</dbReference>
<dbReference type="Pfam" id="PF03060">
    <property type="entry name" value="NMO"/>
    <property type="match status" value="2"/>
</dbReference>
<dbReference type="InterPro" id="IPR036736">
    <property type="entry name" value="ACP-like_sf"/>
</dbReference>
<protein>
    <submittedName>
        <fullName evidence="7">Acyl transferase domain-containing protein/NAD(P)H-dependent flavin oxidoreductase YrpB (Nitropropane dioxygenase family)/NADP-dependent 3-hydroxy acid dehydrogenase YdfG</fullName>
    </submittedName>
</protein>
<dbReference type="InterPro" id="IPR016035">
    <property type="entry name" value="Acyl_Trfase/lysoPLipase"/>
</dbReference>
<dbReference type="InterPro" id="IPR052568">
    <property type="entry name" value="PKS-FAS_Synthase"/>
</dbReference>
<dbReference type="SMART" id="SM00822">
    <property type="entry name" value="PKS_KR"/>
    <property type="match status" value="1"/>
</dbReference>
<dbReference type="InterPro" id="IPR020841">
    <property type="entry name" value="PKS_Beta-ketoAc_synthase_dom"/>
</dbReference>
<dbReference type="Pfam" id="PF02801">
    <property type="entry name" value="Ketoacyl-synt_C"/>
    <property type="match status" value="1"/>
</dbReference>
<name>A0ABU1JI40_9MICC</name>
<dbReference type="InterPro" id="IPR036291">
    <property type="entry name" value="NAD(P)-bd_dom_sf"/>
</dbReference>
<dbReference type="Pfam" id="PF00109">
    <property type="entry name" value="ketoacyl-synt"/>
    <property type="match status" value="1"/>
</dbReference>
<keyword evidence="7" id="KW-0560">Oxidoreductase</keyword>